<dbReference type="PATRIC" id="fig|1796491.3.peg.2135"/>
<gene>
    <name evidence="2" type="ORF">AWT59_1959</name>
</gene>
<keyword evidence="1" id="KW-0472">Membrane</keyword>
<reference evidence="2 3" key="2">
    <citation type="submission" date="2016-03" db="EMBL/GenBank/DDBJ databases">
        <title>New uncultured bacterium of the family Gallionellaceae from acid mine drainage: description and reconstruction of genome based on metagenomic analysis of microbial community.</title>
        <authorList>
            <person name="Kadnikov V."/>
            <person name="Ivasenko D."/>
            <person name="Beletsky A."/>
            <person name="Mardanov A."/>
            <person name="Danilova E."/>
            <person name="Pimenov N."/>
            <person name="Karnachuk O."/>
            <person name="Ravin N."/>
        </authorList>
    </citation>
    <scope>NUCLEOTIDE SEQUENCE [LARGE SCALE GENOMIC DNA]</scope>
    <source>
        <strain evidence="2">ShG14-8</strain>
    </source>
</reference>
<feature type="transmembrane region" description="Helical" evidence="1">
    <location>
        <begin position="61"/>
        <end position="82"/>
    </location>
</feature>
<comment type="caution">
    <text evidence="2">The sequence shown here is derived from an EMBL/GenBank/DDBJ whole genome shotgun (WGS) entry which is preliminary data.</text>
</comment>
<sequence length="250" mass="25707">MMPYPDHKAVRVPPDLAGGLGNGCANEFSRPSASLFRRVYVGAPPVTPSGRQLARPGKQRGVVLFIALIALVALTLAGIALMRSVDTGNVIAGNLAFQQAALQASDIGTETALTALPNIIATSLDAVCQGPACPANPMGLYYPTMRTVDANGVPTTGEAPTLGSAINWSTLPTTTVSGYGIQYVIDRLCQGPAPVNNVQANCSMGVPLGGGSHKAGGIVFSAAGVVYYRVTVRVTGPRNAVSMVQTILSD</sequence>
<keyword evidence="1" id="KW-0812">Transmembrane</keyword>
<keyword evidence="1" id="KW-1133">Transmembrane helix</keyword>
<reference evidence="2 3" key="1">
    <citation type="submission" date="2016-02" db="EMBL/GenBank/DDBJ databases">
        <authorList>
            <person name="Wen L."/>
            <person name="He K."/>
            <person name="Yang H."/>
        </authorList>
    </citation>
    <scope>NUCLEOTIDE SEQUENCE [LARGE SCALE GENOMIC DNA]</scope>
    <source>
        <strain evidence="2">ShG14-8</strain>
    </source>
</reference>
<dbReference type="EMBL" id="LSLI01000050">
    <property type="protein sequence ID" value="KXS31913.1"/>
    <property type="molecule type" value="Genomic_DNA"/>
</dbReference>
<dbReference type="Proteomes" id="UP000070578">
    <property type="component" value="Unassembled WGS sequence"/>
</dbReference>
<accession>A0A139BSW3</accession>
<evidence type="ECO:0000256" key="1">
    <source>
        <dbReference type="SAM" id="Phobius"/>
    </source>
</evidence>
<protein>
    <submittedName>
        <fullName evidence="2">Putative Tfp pilus assembly protein PilX</fullName>
    </submittedName>
</protein>
<evidence type="ECO:0000313" key="2">
    <source>
        <dbReference type="EMBL" id="KXS31913.1"/>
    </source>
</evidence>
<evidence type="ECO:0000313" key="3">
    <source>
        <dbReference type="Proteomes" id="UP000070578"/>
    </source>
</evidence>
<dbReference type="AlphaFoldDB" id="A0A139BSW3"/>
<organism evidence="2 3">
    <name type="scientific">Candidatus Gallionella acididurans</name>
    <dbReference type="NCBI Taxonomy" id="1796491"/>
    <lineage>
        <taxon>Bacteria</taxon>
        <taxon>Pseudomonadati</taxon>
        <taxon>Pseudomonadota</taxon>
        <taxon>Betaproteobacteria</taxon>
        <taxon>Nitrosomonadales</taxon>
        <taxon>Gallionellaceae</taxon>
        <taxon>Gallionella</taxon>
    </lineage>
</organism>
<name>A0A139BSW3_9PROT</name>
<proteinExistence type="predicted"/>